<dbReference type="PROSITE" id="PS51007">
    <property type="entry name" value="CYTC"/>
    <property type="match status" value="1"/>
</dbReference>
<dbReference type="Gene3D" id="1.10.760.10">
    <property type="entry name" value="Cytochrome c-like domain"/>
    <property type="match status" value="1"/>
</dbReference>
<accession>A0AAN2BLS5</accession>
<keyword evidence="6" id="KW-0732">Signal</keyword>
<gene>
    <name evidence="8" type="ORF">MARGE09_P3531</name>
</gene>
<evidence type="ECO:0000259" key="7">
    <source>
        <dbReference type="PROSITE" id="PS51007"/>
    </source>
</evidence>
<dbReference type="SUPFAM" id="SSF46626">
    <property type="entry name" value="Cytochrome c"/>
    <property type="match status" value="1"/>
</dbReference>
<dbReference type="InterPro" id="IPR013042">
    <property type="entry name" value="DUF1592"/>
</dbReference>
<keyword evidence="1 4" id="KW-0349">Heme</keyword>
<dbReference type="Pfam" id="PF07631">
    <property type="entry name" value="PSD4"/>
    <property type="match status" value="1"/>
</dbReference>
<dbReference type="Proteomes" id="UP001320119">
    <property type="component" value="Chromosome"/>
</dbReference>
<feature type="region of interest" description="Disordered" evidence="5">
    <location>
        <begin position="53"/>
        <end position="101"/>
    </location>
</feature>
<dbReference type="Pfam" id="PF07626">
    <property type="entry name" value="PSD3"/>
    <property type="match status" value="1"/>
</dbReference>
<feature type="chain" id="PRO_5043019982" description="Cytochrome c domain-containing protein" evidence="6">
    <location>
        <begin position="36"/>
        <end position="909"/>
    </location>
</feature>
<organism evidence="8 9">
    <name type="scientific">Marinagarivorans cellulosilyticus</name>
    <dbReference type="NCBI Taxonomy" id="2721545"/>
    <lineage>
        <taxon>Bacteria</taxon>
        <taxon>Pseudomonadati</taxon>
        <taxon>Pseudomonadota</taxon>
        <taxon>Gammaproteobacteria</taxon>
        <taxon>Cellvibrionales</taxon>
        <taxon>Cellvibrionaceae</taxon>
        <taxon>Marinagarivorans</taxon>
    </lineage>
</organism>
<sequence>MISKSAGRLNIANKKLRWSYGVIPFVKLPSLAALACATFLTACTGELEETSSSSIPQASSSLGGSNSSDSTSNSPSSSSSDITSNSSASSDSNPSTGVEGLIGEAASGADEWEMHCALCHGNLNTIGSDGRVNVAIGTAIRFNADGGGISNTGKSYDSLASYIAAEMPPVDATACNAQCAADVAAYMETFAEPEQSKPFACSSESELMYGQRTIRLLTSREYQNSIEDLLGLTDEFGDKLANYDSYLGGFVSTAAQAVSDRLAEAHLDNAEKIASWAAENGKPFTCNNAATCATKFINETAYRAFRRPLTATESEEYRKLFTSFGTTVGMEAALTALLTSPQFLYRDETGISIQEAIEKGYYDNQGSIASATVEAESYDPASPASPFETQIEGGRTVVVWPGQGGENTQATDNAQGQLFYQVVATSPDLSLFATVNMPNGTDDSFHYKLEGRDNAWTAQNNVRTNGYEEIAVASWSGLTAGQVYTLKIQRREDGTKIDAFRLVGGDFSSGEVQEPSQSTEVAPLADADADAYVLPPYEFASALSFMFTGSLPDLTLLQAARNDALTTSEQIAAQVERLVNSARGREHFSNFVGAWMQTDGVAELQRGTVAEFTPAVRSAMAEEVRALFRHVFYDDAVPFSEFYSADYTFVNRTLGDFYGAQGGLDDNFAKTYIDGRGGILTSGAFMSLNAHDNRTAPILRAVDIRELMLCQHIAAPNAELVADRDAAQKLVEAHQQTYGAINSRTFFELYTQDAACDGCHKRIINPLFGLEDFDSVGRIRPPAGGGSVIETLEGGEEVEVALAGTLYGVESITENSQIDFVGTRDLAMKLSSTQAIKSCLIRKGFRFVTGLPASHDDFDLNQPESLSDKQAEDYACAANTMQAALDDSNESPRAMFERLGTLELIRFRK</sequence>
<dbReference type="InterPro" id="IPR036909">
    <property type="entry name" value="Cyt_c-like_dom_sf"/>
</dbReference>
<dbReference type="RefSeq" id="WP_236984510.1">
    <property type="nucleotide sequence ID" value="NZ_AP023086.1"/>
</dbReference>
<dbReference type="KEGG" id="marq:MARGE09_P3531"/>
<keyword evidence="2 4" id="KW-0479">Metal-binding</keyword>
<name>A0AAN2BLS5_9GAMM</name>
<evidence type="ECO:0000256" key="1">
    <source>
        <dbReference type="ARBA" id="ARBA00022617"/>
    </source>
</evidence>
<keyword evidence="3 4" id="KW-0408">Iron</keyword>
<feature type="signal peptide" evidence="6">
    <location>
        <begin position="1"/>
        <end position="35"/>
    </location>
</feature>
<proteinExistence type="predicted"/>
<dbReference type="InterPro" id="IPR009056">
    <property type="entry name" value="Cyt_c-like_dom"/>
</dbReference>
<evidence type="ECO:0000256" key="3">
    <source>
        <dbReference type="ARBA" id="ARBA00023004"/>
    </source>
</evidence>
<dbReference type="InterPro" id="IPR013043">
    <property type="entry name" value="DUF1595"/>
</dbReference>
<evidence type="ECO:0000256" key="4">
    <source>
        <dbReference type="PROSITE-ProRule" id="PRU00433"/>
    </source>
</evidence>
<dbReference type="GO" id="GO:0046872">
    <property type="term" value="F:metal ion binding"/>
    <property type="evidence" value="ECO:0007669"/>
    <property type="project" value="UniProtKB-KW"/>
</dbReference>
<evidence type="ECO:0000256" key="6">
    <source>
        <dbReference type="SAM" id="SignalP"/>
    </source>
</evidence>
<dbReference type="GO" id="GO:0020037">
    <property type="term" value="F:heme binding"/>
    <property type="evidence" value="ECO:0007669"/>
    <property type="project" value="InterPro"/>
</dbReference>
<dbReference type="EMBL" id="AP023086">
    <property type="protein sequence ID" value="BCD99330.1"/>
    <property type="molecule type" value="Genomic_DNA"/>
</dbReference>
<evidence type="ECO:0000256" key="2">
    <source>
        <dbReference type="ARBA" id="ARBA00022723"/>
    </source>
</evidence>
<evidence type="ECO:0000256" key="5">
    <source>
        <dbReference type="SAM" id="MobiDB-lite"/>
    </source>
</evidence>
<feature type="domain" description="Cytochrome c" evidence="7">
    <location>
        <begin position="103"/>
        <end position="191"/>
    </location>
</feature>
<dbReference type="GO" id="GO:0009055">
    <property type="term" value="F:electron transfer activity"/>
    <property type="evidence" value="ECO:0007669"/>
    <property type="project" value="InterPro"/>
</dbReference>
<reference evidence="8 9" key="1">
    <citation type="journal article" date="2022" name="IScience">
        <title>An ultrasensitive nanofiber-based assay for enzymatic hydrolysis and deep-sea microbial degradation of cellulose.</title>
        <authorList>
            <person name="Tsudome M."/>
            <person name="Tachioka M."/>
            <person name="Miyazaki M."/>
            <person name="Uchimura K."/>
            <person name="Tsuda M."/>
            <person name="Takaki Y."/>
            <person name="Deguchi S."/>
        </authorList>
    </citation>
    <scope>NUCLEOTIDE SEQUENCE [LARGE SCALE GENOMIC DNA]</scope>
    <source>
        <strain evidence="8 9">GE09</strain>
    </source>
</reference>
<evidence type="ECO:0000313" key="9">
    <source>
        <dbReference type="Proteomes" id="UP001320119"/>
    </source>
</evidence>
<dbReference type="Pfam" id="PF07637">
    <property type="entry name" value="PSD5"/>
    <property type="match status" value="1"/>
</dbReference>
<feature type="compositionally biased region" description="Low complexity" evidence="5">
    <location>
        <begin position="53"/>
        <end position="97"/>
    </location>
</feature>
<keyword evidence="9" id="KW-1185">Reference proteome</keyword>
<dbReference type="InterPro" id="IPR013036">
    <property type="entry name" value="DUF1587"/>
</dbReference>
<dbReference type="Pfam" id="PF07627">
    <property type="entry name" value="PSCyt3"/>
    <property type="match status" value="1"/>
</dbReference>
<dbReference type="InterPro" id="IPR013039">
    <property type="entry name" value="DUF1588"/>
</dbReference>
<dbReference type="Pfam" id="PF13442">
    <property type="entry name" value="Cytochrome_CBB3"/>
    <property type="match status" value="1"/>
</dbReference>
<protein>
    <recommendedName>
        <fullName evidence="7">Cytochrome c domain-containing protein</fullName>
    </recommendedName>
</protein>
<evidence type="ECO:0000313" key="8">
    <source>
        <dbReference type="EMBL" id="BCD99330.1"/>
    </source>
</evidence>
<dbReference type="AlphaFoldDB" id="A0AAN2BLS5"/>